<gene>
    <name evidence="3" type="ORF">MED92_10584</name>
</gene>
<evidence type="ECO:0000313" key="4">
    <source>
        <dbReference type="Proteomes" id="UP000002171"/>
    </source>
</evidence>
<sequence length="126" mass="14028">MNCYRIKQLFDPANLLITANIIGEEGTCMHLKLSTLILTTFFSCAISAGTIYTWTDSDGIKHYSDKPPQGEERLVVQGDIRAGELKIDRFTSMKTYTPPTTGNSVRRQESKPITTSGEMIAPPTRQ</sequence>
<evidence type="ECO:0000313" key="3">
    <source>
        <dbReference type="EMBL" id="EAR62146.1"/>
    </source>
</evidence>
<reference evidence="3 4" key="1">
    <citation type="submission" date="2006-02" db="EMBL/GenBank/DDBJ databases">
        <authorList>
            <person name="Pinhassi J."/>
            <person name="Pedros-Alio C."/>
            <person name="Ferriera S."/>
            <person name="Johnson J."/>
            <person name="Kravitz S."/>
            <person name="Halpern A."/>
            <person name="Remington K."/>
            <person name="Beeson K."/>
            <person name="Tran B."/>
            <person name="Rogers Y.-H."/>
            <person name="Friedman R."/>
            <person name="Venter J.C."/>
        </authorList>
    </citation>
    <scope>NUCLEOTIDE SEQUENCE [LARGE SCALE GENOMIC DNA]</scope>
    <source>
        <strain evidence="3 4">MED92</strain>
    </source>
</reference>
<dbReference type="AlphaFoldDB" id="A0A7U8C7L5"/>
<protein>
    <recommendedName>
        <fullName evidence="2">DUF4124 domain-containing protein</fullName>
    </recommendedName>
</protein>
<dbReference type="EMBL" id="AAOW01000004">
    <property type="protein sequence ID" value="EAR62146.1"/>
    <property type="molecule type" value="Genomic_DNA"/>
</dbReference>
<dbReference type="Pfam" id="PF13511">
    <property type="entry name" value="DUF4124"/>
    <property type="match status" value="1"/>
</dbReference>
<dbReference type="InterPro" id="IPR025392">
    <property type="entry name" value="DUF4124"/>
</dbReference>
<dbReference type="Proteomes" id="UP000002171">
    <property type="component" value="Unassembled WGS sequence"/>
</dbReference>
<comment type="caution">
    <text evidence="3">The sequence shown here is derived from an EMBL/GenBank/DDBJ whole genome shotgun (WGS) entry which is preliminary data.</text>
</comment>
<evidence type="ECO:0000256" key="1">
    <source>
        <dbReference type="SAM" id="MobiDB-lite"/>
    </source>
</evidence>
<evidence type="ECO:0000259" key="2">
    <source>
        <dbReference type="Pfam" id="PF13511"/>
    </source>
</evidence>
<accession>A0A7U8C7L5</accession>
<keyword evidence="4" id="KW-1185">Reference proteome</keyword>
<organism evidence="3 4">
    <name type="scientific">Neptuniibacter caesariensis</name>
    <dbReference type="NCBI Taxonomy" id="207954"/>
    <lineage>
        <taxon>Bacteria</taxon>
        <taxon>Pseudomonadati</taxon>
        <taxon>Pseudomonadota</taxon>
        <taxon>Gammaproteobacteria</taxon>
        <taxon>Oceanospirillales</taxon>
        <taxon>Oceanospirillaceae</taxon>
        <taxon>Neptuniibacter</taxon>
    </lineage>
</organism>
<feature type="domain" description="DUF4124" evidence="2">
    <location>
        <begin position="41"/>
        <end position="78"/>
    </location>
</feature>
<name>A0A7U8C7L5_NEPCE</name>
<proteinExistence type="predicted"/>
<feature type="compositionally biased region" description="Polar residues" evidence="1">
    <location>
        <begin position="93"/>
        <end position="117"/>
    </location>
</feature>
<feature type="region of interest" description="Disordered" evidence="1">
    <location>
        <begin position="93"/>
        <end position="126"/>
    </location>
</feature>